<evidence type="ECO:0000313" key="3">
    <source>
        <dbReference type="Proteomes" id="UP000298615"/>
    </source>
</evidence>
<reference evidence="2 3" key="1">
    <citation type="submission" date="2019-04" db="EMBL/GenBank/DDBJ databases">
        <title>Vagococcus sp. nov., isolated from faeces of yaks (Bos grunniens).</title>
        <authorList>
            <person name="Ge Y."/>
        </authorList>
    </citation>
    <scope>NUCLEOTIDE SEQUENCE [LARGE SCALE GENOMIC DNA]</scope>
    <source>
        <strain evidence="2 3">MN-17</strain>
    </source>
</reference>
<accession>A0A4D7CXX6</accession>
<dbReference type="InterPro" id="IPR010724">
    <property type="entry name" value="RepA_N"/>
</dbReference>
<name>A0A4D7CXX6_9ENTE</name>
<evidence type="ECO:0000259" key="1">
    <source>
        <dbReference type="Pfam" id="PF06970"/>
    </source>
</evidence>
<feature type="domain" description="Replication initiator A N-terminal" evidence="1">
    <location>
        <begin position="17"/>
        <end position="91"/>
    </location>
</feature>
<dbReference type="Pfam" id="PF06970">
    <property type="entry name" value="RepA_N"/>
    <property type="match status" value="1"/>
</dbReference>
<dbReference type="RefSeq" id="WP_136953467.1">
    <property type="nucleotide sequence ID" value="NZ_CP039712.1"/>
</dbReference>
<protein>
    <recommendedName>
        <fullName evidence="1">Replication initiator A N-terminal domain-containing protein</fullName>
    </recommendedName>
</protein>
<evidence type="ECO:0000313" key="2">
    <source>
        <dbReference type="EMBL" id="QCI86636.1"/>
    </source>
</evidence>
<keyword evidence="3" id="KW-1185">Reference proteome</keyword>
<proteinExistence type="predicted"/>
<gene>
    <name evidence="2" type="ORF">FA707_06475</name>
</gene>
<sequence>MTKKSGYKIKDFLIHEKFYRVPKSLMLNEKYKKLSSDAVLMYAIFQDRYELSLKNKWFDENGYVYFYFTIDSMMEIMNKSRNSIIKAKKELVKFELLSEVRQGLKKPNKLYLLKEESIDNKGSSNCELQEVHNLNSNDTDINYTFKDTNKDTISNTVNKTNIDNLLLDNFTNYYQDQLVTEKLIELFSNFGSVYELKDNIDIIYSTKRKVENYQNKEQPNKNLRYQIDGEMWKYEIEKYAFKAVFKMKESNTKDKKFNFKNYWFSVMENFWESVLLMEKKYGYSQLEFWASTGCLELEDNFIQMNRLLKDKAKKDKQKIRYDLVYCSSFQEEEVK</sequence>
<dbReference type="AlphaFoldDB" id="A0A4D7CXX6"/>
<organism evidence="2 3">
    <name type="scientific">Vagococcus zengguangii</name>
    <dbReference type="NCBI Taxonomy" id="2571750"/>
    <lineage>
        <taxon>Bacteria</taxon>
        <taxon>Bacillati</taxon>
        <taxon>Bacillota</taxon>
        <taxon>Bacilli</taxon>
        <taxon>Lactobacillales</taxon>
        <taxon>Enterococcaceae</taxon>
        <taxon>Vagococcus</taxon>
    </lineage>
</organism>
<dbReference type="EMBL" id="CP039712">
    <property type="protein sequence ID" value="QCI86636.1"/>
    <property type="molecule type" value="Genomic_DNA"/>
</dbReference>
<dbReference type="KEGG" id="vao:FA707_06475"/>
<dbReference type="Proteomes" id="UP000298615">
    <property type="component" value="Chromosome"/>
</dbReference>